<proteinExistence type="predicted"/>
<reference evidence="2" key="1">
    <citation type="submission" date="2024-07" db="EMBL/GenBank/DDBJ databases">
        <title>Two chromosome-level genome assemblies of Korean endemic species Abeliophyllum distichum and Forsythia ovata (Oleaceae).</title>
        <authorList>
            <person name="Jang H."/>
        </authorList>
    </citation>
    <scope>NUCLEOTIDE SEQUENCE [LARGE SCALE GENOMIC DNA]</scope>
</reference>
<dbReference type="AlphaFoldDB" id="A0ABD1UVQ4"/>
<gene>
    <name evidence="1" type="ORF">Fot_21359</name>
</gene>
<evidence type="ECO:0000313" key="1">
    <source>
        <dbReference type="EMBL" id="KAL2528758.1"/>
    </source>
</evidence>
<dbReference type="Proteomes" id="UP001604277">
    <property type="component" value="Unassembled WGS sequence"/>
</dbReference>
<sequence>MPVVNGIVKDTRAENDGKMAGFGNLTMHNVNWVVELDLHFEHRMVRWSLTLKVYYTLLAMLSRCLEIATTASGGKRKKSGDLDKALTDSHSNLAYLLSSKASSRSIHEIRFHPDESRKDHEAITLGIALAQSAKKVHDELHEFRKAEIEAMEQA</sequence>
<dbReference type="EMBL" id="JBFOLJ010000006">
    <property type="protein sequence ID" value="KAL2528758.1"/>
    <property type="molecule type" value="Genomic_DNA"/>
</dbReference>
<comment type="caution">
    <text evidence="1">The sequence shown here is derived from an EMBL/GenBank/DDBJ whole genome shotgun (WGS) entry which is preliminary data.</text>
</comment>
<name>A0ABD1UVQ4_9LAMI</name>
<evidence type="ECO:0000313" key="2">
    <source>
        <dbReference type="Proteomes" id="UP001604277"/>
    </source>
</evidence>
<organism evidence="1 2">
    <name type="scientific">Forsythia ovata</name>
    <dbReference type="NCBI Taxonomy" id="205694"/>
    <lineage>
        <taxon>Eukaryota</taxon>
        <taxon>Viridiplantae</taxon>
        <taxon>Streptophyta</taxon>
        <taxon>Embryophyta</taxon>
        <taxon>Tracheophyta</taxon>
        <taxon>Spermatophyta</taxon>
        <taxon>Magnoliopsida</taxon>
        <taxon>eudicotyledons</taxon>
        <taxon>Gunneridae</taxon>
        <taxon>Pentapetalae</taxon>
        <taxon>asterids</taxon>
        <taxon>lamiids</taxon>
        <taxon>Lamiales</taxon>
        <taxon>Oleaceae</taxon>
        <taxon>Forsythieae</taxon>
        <taxon>Forsythia</taxon>
    </lineage>
</organism>
<protein>
    <submittedName>
        <fullName evidence="1">Uncharacterized protein</fullName>
    </submittedName>
</protein>
<keyword evidence="2" id="KW-1185">Reference proteome</keyword>
<accession>A0ABD1UVQ4</accession>